<organism evidence="1 2">
    <name type="scientific">Datura stramonium</name>
    <name type="common">Jimsonweed</name>
    <name type="synonym">Common thornapple</name>
    <dbReference type="NCBI Taxonomy" id="4076"/>
    <lineage>
        <taxon>Eukaryota</taxon>
        <taxon>Viridiplantae</taxon>
        <taxon>Streptophyta</taxon>
        <taxon>Embryophyta</taxon>
        <taxon>Tracheophyta</taxon>
        <taxon>Spermatophyta</taxon>
        <taxon>Magnoliopsida</taxon>
        <taxon>eudicotyledons</taxon>
        <taxon>Gunneridae</taxon>
        <taxon>Pentapetalae</taxon>
        <taxon>asterids</taxon>
        <taxon>lamiids</taxon>
        <taxon>Solanales</taxon>
        <taxon>Solanaceae</taxon>
        <taxon>Solanoideae</taxon>
        <taxon>Datureae</taxon>
        <taxon>Datura</taxon>
    </lineage>
</organism>
<feature type="non-terminal residue" evidence="1">
    <location>
        <position position="1"/>
    </location>
</feature>
<protein>
    <submittedName>
        <fullName evidence="1">Uncharacterized protein</fullName>
    </submittedName>
</protein>
<sequence length="121" mass="13931">VQAQSRSRKVWSYHTEAQACWSELATRKACCRAKFPNFTQLRQGSEIASIRLQQLNNDISVIFHFISPFLEFYNSDFGNSWVISSSLKREHDSNRLGTFKCRSQEKGGVTEVYGAFARPFK</sequence>
<gene>
    <name evidence="1" type="ORF">HAX54_031975</name>
</gene>
<evidence type="ECO:0000313" key="2">
    <source>
        <dbReference type="Proteomes" id="UP000823775"/>
    </source>
</evidence>
<accession>A0ABS8VCH9</accession>
<dbReference type="EMBL" id="JACEIK010004058">
    <property type="protein sequence ID" value="MCD9644017.1"/>
    <property type="molecule type" value="Genomic_DNA"/>
</dbReference>
<dbReference type="Proteomes" id="UP000823775">
    <property type="component" value="Unassembled WGS sequence"/>
</dbReference>
<proteinExistence type="predicted"/>
<evidence type="ECO:0000313" key="1">
    <source>
        <dbReference type="EMBL" id="MCD9644017.1"/>
    </source>
</evidence>
<name>A0ABS8VCH9_DATST</name>
<feature type="non-terminal residue" evidence="1">
    <location>
        <position position="121"/>
    </location>
</feature>
<keyword evidence="2" id="KW-1185">Reference proteome</keyword>
<comment type="caution">
    <text evidence="1">The sequence shown here is derived from an EMBL/GenBank/DDBJ whole genome shotgun (WGS) entry which is preliminary data.</text>
</comment>
<reference evidence="1 2" key="1">
    <citation type="journal article" date="2021" name="BMC Genomics">
        <title>Datura genome reveals duplications of psychoactive alkaloid biosynthetic genes and high mutation rate following tissue culture.</title>
        <authorList>
            <person name="Rajewski A."/>
            <person name="Carter-House D."/>
            <person name="Stajich J."/>
            <person name="Litt A."/>
        </authorList>
    </citation>
    <scope>NUCLEOTIDE SEQUENCE [LARGE SCALE GENOMIC DNA]</scope>
    <source>
        <strain evidence="1">AR-01</strain>
    </source>
</reference>